<proteinExistence type="predicted"/>
<accession>A0A815DRM4</accession>
<evidence type="ECO:0000313" key="3">
    <source>
        <dbReference type="Proteomes" id="UP000663828"/>
    </source>
</evidence>
<feature type="region of interest" description="Disordered" evidence="1">
    <location>
        <begin position="211"/>
        <end position="243"/>
    </location>
</feature>
<organism evidence="2 3">
    <name type="scientific">Adineta ricciae</name>
    <name type="common">Rotifer</name>
    <dbReference type="NCBI Taxonomy" id="249248"/>
    <lineage>
        <taxon>Eukaryota</taxon>
        <taxon>Metazoa</taxon>
        <taxon>Spiralia</taxon>
        <taxon>Gnathifera</taxon>
        <taxon>Rotifera</taxon>
        <taxon>Eurotatoria</taxon>
        <taxon>Bdelloidea</taxon>
        <taxon>Adinetida</taxon>
        <taxon>Adinetidae</taxon>
        <taxon>Adineta</taxon>
    </lineage>
</organism>
<sequence length="450" mass="51092">MNDKSIDRVPASMTETNQPPIAYSVDEKKRKVIVVEDGQKADELQEEITASTVVDEEENLLTPEQIKEFFTATAEGSIERLNELFDKTPHSDPNMTQFAESLLMAAIRAKQERVAEYLIDQFAIDADHKTELLEFRVRGKIPIYERTLSSRDLAYDEGMMNLVDLIDIASKEVKPSTKRFLQRRIQPTLDGIHQAYVKRLEERKTHSIKRVEVKESEETSIIESKDNIDSSSPSPSSPAPPTLVPIIDRSCKSYIEETLHNIQSSNEKSIDETGKKYFRFSGYTLRYRIVDTINPHKEKPRKIHPKKPVFSFSTTLPQINSRSSPSTLSTSKSHTSTSNVNSRSMINLNTPVSIRETRTSICRSALHRMTPRAPSRTNSDCNSDVQSTILPVNNIPRFVLPKRIPRVNTNYEYIPQSPSPILYKESDNFIPVTLKSTAIGLPSDKVIIRD</sequence>
<keyword evidence="3" id="KW-1185">Reference proteome</keyword>
<dbReference type="EMBL" id="CAJNOR010002491">
    <property type="protein sequence ID" value="CAF1301758.1"/>
    <property type="molecule type" value="Genomic_DNA"/>
</dbReference>
<feature type="compositionally biased region" description="Low complexity" evidence="1">
    <location>
        <begin position="320"/>
        <end position="342"/>
    </location>
</feature>
<gene>
    <name evidence="2" type="ORF">XAT740_LOCUS28902</name>
</gene>
<dbReference type="AlphaFoldDB" id="A0A815DRM4"/>
<feature type="compositionally biased region" description="Basic and acidic residues" evidence="1">
    <location>
        <begin position="211"/>
        <end position="228"/>
    </location>
</feature>
<evidence type="ECO:0000313" key="2">
    <source>
        <dbReference type="EMBL" id="CAF1301758.1"/>
    </source>
</evidence>
<feature type="region of interest" description="Disordered" evidence="1">
    <location>
        <begin position="313"/>
        <end position="342"/>
    </location>
</feature>
<name>A0A815DRM4_ADIRI</name>
<reference evidence="2" key="1">
    <citation type="submission" date="2021-02" db="EMBL/GenBank/DDBJ databases">
        <authorList>
            <person name="Nowell W R."/>
        </authorList>
    </citation>
    <scope>NUCLEOTIDE SEQUENCE</scope>
</reference>
<evidence type="ECO:0000256" key="1">
    <source>
        <dbReference type="SAM" id="MobiDB-lite"/>
    </source>
</evidence>
<dbReference type="Proteomes" id="UP000663828">
    <property type="component" value="Unassembled WGS sequence"/>
</dbReference>
<comment type="caution">
    <text evidence="2">The sequence shown here is derived from an EMBL/GenBank/DDBJ whole genome shotgun (WGS) entry which is preliminary data.</text>
</comment>
<protein>
    <submittedName>
        <fullName evidence="2">Uncharacterized protein</fullName>
    </submittedName>
</protein>